<dbReference type="Gene3D" id="3.30.70.1990">
    <property type="match status" value="1"/>
</dbReference>
<keyword evidence="1" id="KW-0732">Signal</keyword>
<dbReference type="GO" id="GO:0016491">
    <property type="term" value="F:oxidoreductase activity"/>
    <property type="evidence" value="ECO:0007669"/>
    <property type="project" value="TreeGrafter"/>
</dbReference>
<sequence>MGVKVLCTGLLALAAVPGTFATLDSFLFNLFETIEKDVVIVGGGAAGAHAAVRLREDYKKSVVVIEKEPILGGHVDTYYGDKTGVPRDYGVQVYFPYEDAMDFIDRFNLTVSAGLAPRGDTVTKYVDFKTGKQLVNFTGPDVGTEIGAIATMYNVLISNGYDKMIEPGFWNLPAGPQIPDDLLLPIGEFAKKYNVTAALPRMYESTGGGPAAQQKNFLDIMTLTFLQSFSPGWMKVFLGLITFYHIDGGNQLLYNKIATLLGQDVLTSTVVLASERTDTGVTLVVSGRKGTKIIKAKKLLMAIPPTRENLIPFDQNDEERAIFAKPMYGRYGTALVTHPSLPKGVELRNMPTSAVKDPYAPFLDIPHILSFSSYGNDTDLFSIGTSGNPYLLYGQTAATLVAQQSLQNMASAGTIPSLQGKPLNVVEWSDHGPGGFGVTAADMRAGWMSKMYGLQGKRSTWFTGNAIAIDFSTQLWKMNDEVLSRMMAAW</sequence>
<dbReference type="Proteomes" id="UP001174691">
    <property type="component" value="Unassembled WGS sequence"/>
</dbReference>
<organism evidence="2 3">
    <name type="scientific">Coniochaeta hoffmannii</name>
    <dbReference type="NCBI Taxonomy" id="91930"/>
    <lineage>
        <taxon>Eukaryota</taxon>
        <taxon>Fungi</taxon>
        <taxon>Dikarya</taxon>
        <taxon>Ascomycota</taxon>
        <taxon>Pezizomycotina</taxon>
        <taxon>Sordariomycetes</taxon>
        <taxon>Sordariomycetidae</taxon>
        <taxon>Coniochaetales</taxon>
        <taxon>Coniochaetaceae</taxon>
        <taxon>Coniochaeta</taxon>
    </lineage>
</organism>
<reference evidence="2" key="1">
    <citation type="submission" date="2022-07" db="EMBL/GenBank/DDBJ databases">
        <title>Fungi with potential for degradation of polypropylene.</title>
        <authorList>
            <person name="Gostincar C."/>
        </authorList>
    </citation>
    <scope>NUCLEOTIDE SEQUENCE</scope>
    <source>
        <strain evidence="2">EXF-13287</strain>
    </source>
</reference>
<evidence type="ECO:0000313" key="3">
    <source>
        <dbReference type="Proteomes" id="UP001174691"/>
    </source>
</evidence>
<dbReference type="AlphaFoldDB" id="A0AA38VYM0"/>
<dbReference type="Pfam" id="PF13450">
    <property type="entry name" value="NAD_binding_8"/>
    <property type="match status" value="1"/>
</dbReference>
<feature type="chain" id="PRO_5041401914" evidence="1">
    <location>
        <begin position="22"/>
        <end position="490"/>
    </location>
</feature>
<dbReference type="PANTHER" id="PTHR42923:SF26">
    <property type="entry name" value="FMN REDUCTASE LOT6, PUTATIVE (AFU_ORTHOLOGUE AFUA_7G06600)-RELATED"/>
    <property type="match status" value="1"/>
</dbReference>
<dbReference type="EMBL" id="JANBVN010000032">
    <property type="protein sequence ID" value="KAJ9160685.1"/>
    <property type="molecule type" value="Genomic_DNA"/>
</dbReference>
<comment type="caution">
    <text evidence="2">The sequence shown here is derived from an EMBL/GenBank/DDBJ whole genome shotgun (WGS) entry which is preliminary data.</text>
</comment>
<evidence type="ECO:0000313" key="2">
    <source>
        <dbReference type="EMBL" id="KAJ9160685.1"/>
    </source>
</evidence>
<protein>
    <submittedName>
        <fullName evidence="2">Beta-cyclopiazonate dehydrogenase</fullName>
    </submittedName>
</protein>
<evidence type="ECO:0000256" key="1">
    <source>
        <dbReference type="SAM" id="SignalP"/>
    </source>
</evidence>
<dbReference type="SUPFAM" id="SSF51905">
    <property type="entry name" value="FAD/NAD(P)-binding domain"/>
    <property type="match status" value="1"/>
</dbReference>
<feature type="signal peptide" evidence="1">
    <location>
        <begin position="1"/>
        <end position="21"/>
    </location>
</feature>
<gene>
    <name evidence="2" type="ORF">NKR19_g3058</name>
</gene>
<name>A0AA38VYM0_9PEZI</name>
<proteinExistence type="predicted"/>
<dbReference type="Gene3D" id="1.10.405.20">
    <property type="match status" value="1"/>
</dbReference>
<dbReference type="InterPro" id="IPR050464">
    <property type="entry name" value="Zeta_carotene_desat/Oxidored"/>
</dbReference>
<accession>A0AA38VYM0</accession>
<dbReference type="Gene3D" id="3.50.50.60">
    <property type="entry name" value="FAD/NAD(P)-binding domain"/>
    <property type="match status" value="1"/>
</dbReference>
<dbReference type="PANTHER" id="PTHR42923">
    <property type="entry name" value="PROTOPORPHYRINOGEN OXIDASE"/>
    <property type="match status" value="1"/>
</dbReference>
<dbReference type="InterPro" id="IPR036188">
    <property type="entry name" value="FAD/NAD-bd_sf"/>
</dbReference>
<keyword evidence="3" id="KW-1185">Reference proteome</keyword>